<comment type="caution">
    <text evidence="2">The sequence shown here is derived from an EMBL/GenBank/DDBJ whole genome shotgun (WGS) entry which is preliminary data.</text>
</comment>
<proteinExistence type="predicted"/>
<accession>A0A9P7UCP3</accession>
<keyword evidence="3" id="KW-1185">Reference proteome</keyword>
<dbReference type="AlphaFoldDB" id="A0A9P7UCP3"/>
<feature type="compositionally biased region" description="Polar residues" evidence="1">
    <location>
        <begin position="1"/>
        <end position="26"/>
    </location>
</feature>
<evidence type="ECO:0000313" key="3">
    <source>
        <dbReference type="Proteomes" id="UP000699042"/>
    </source>
</evidence>
<feature type="compositionally biased region" description="Polar residues" evidence="1">
    <location>
        <begin position="34"/>
        <end position="46"/>
    </location>
</feature>
<sequence>MATLCDTPSTKNIVLTGQISPNNTRPDNLKAQDPPSTEYTLPSSLTRPRRQRTEYWNLR</sequence>
<reference evidence="2" key="1">
    <citation type="submission" date="2021-05" db="EMBL/GenBank/DDBJ databases">
        <title>Comparative genomics of three Colletotrichum scovillei strains and genetic complementation revealed genes involved fungal growth and virulence on chili pepper.</title>
        <authorList>
            <person name="Hsieh D.-K."/>
            <person name="Chuang S.-C."/>
            <person name="Chen C.-Y."/>
            <person name="Chao Y.-T."/>
            <person name="Lu M.-Y.J."/>
            <person name="Lee M.-H."/>
            <person name="Shih M.-C."/>
        </authorList>
    </citation>
    <scope>NUCLEOTIDE SEQUENCE</scope>
    <source>
        <strain evidence="2">Coll-153</strain>
    </source>
</reference>
<dbReference type="Proteomes" id="UP000699042">
    <property type="component" value="Unassembled WGS sequence"/>
</dbReference>
<name>A0A9P7UCP3_9PEZI</name>
<dbReference type="EMBL" id="JAESDN010000004">
    <property type="protein sequence ID" value="KAG7051184.1"/>
    <property type="molecule type" value="Genomic_DNA"/>
</dbReference>
<evidence type="ECO:0000313" key="2">
    <source>
        <dbReference type="EMBL" id="KAG7051184.1"/>
    </source>
</evidence>
<gene>
    <name evidence="2" type="ORF">JMJ77_001810</name>
</gene>
<evidence type="ECO:0000256" key="1">
    <source>
        <dbReference type="SAM" id="MobiDB-lite"/>
    </source>
</evidence>
<protein>
    <submittedName>
        <fullName evidence="2">Uncharacterized protein</fullName>
    </submittedName>
</protein>
<feature type="region of interest" description="Disordered" evidence="1">
    <location>
        <begin position="1"/>
        <end position="59"/>
    </location>
</feature>
<organism evidence="2 3">
    <name type="scientific">Colletotrichum scovillei</name>
    <dbReference type="NCBI Taxonomy" id="1209932"/>
    <lineage>
        <taxon>Eukaryota</taxon>
        <taxon>Fungi</taxon>
        <taxon>Dikarya</taxon>
        <taxon>Ascomycota</taxon>
        <taxon>Pezizomycotina</taxon>
        <taxon>Sordariomycetes</taxon>
        <taxon>Hypocreomycetidae</taxon>
        <taxon>Glomerellales</taxon>
        <taxon>Glomerellaceae</taxon>
        <taxon>Colletotrichum</taxon>
        <taxon>Colletotrichum acutatum species complex</taxon>
    </lineage>
</organism>